<evidence type="ECO:0000256" key="2">
    <source>
        <dbReference type="ARBA" id="ARBA00004651"/>
    </source>
</evidence>
<dbReference type="InterPro" id="IPR052168">
    <property type="entry name" value="Cytochrome_b561_oxidase"/>
</dbReference>
<evidence type="ECO:0000256" key="5">
    <source>
        <dbReference type="ARBA" id="ARBA00022617"/>
    </source>
</evidence>
<dbReference type="AlphaFoldDB" id="A0A844YI74"/>
<feature type="transmembrane region" description="Helical" evidence="13">
    <location>
        <begin position="93"/>
        <end position="122"/>
    </location>
</feature>
<keyword evidence="3" id="KW-0813">Transport</keyword>
<keyword evidence="7" id="KW-0479">Metal-binding</keyword>
<evidence type="ECO:0000256" key="1">
    <source>
        <dbReference type="ARBA" id="ARBA00001970"/>
    </source>
</evidence>
<keyword evidence="8" id="KW-0249">Electron transport</keyword>
<evidence type="ECO:0000256" key="3">
    <source>
        <dbReference type="ARBA" id="ARBA00022448"/>
    </source>
</evidence>
<feature type="transmembrane region" description="Helical" evidence="13">
    <location>
        <begin position="12"/>
        <end position="31"/>
    </location>
</feature>
<dbReference type="PANTHER" id="PTHR30529">
    <property type="entry name" value="CYTOCHROME B561"/>
    <property type="match status" value="1"/>
</dbReference>
<keyword evidence="5" id="KW-0349">Heme</keyword>
<dbReference type="RefSeq" id="WP_160676131.1">
    <property type="nucleotide sequence ID" value="NZ_WTYN01000002.1"/>
</dbReference>
<dbReference type="GO" id="GO:0009055">
    <property type="term" value="F:electron transfer activity"/>
    <property type="evidence" value="ECO:0007669"/>
    <property type="project" value="InterPro"/>
</dbReference>
<dbReference type="InterPro" id="IPR011577">
    <property type="entry name" value="Cyt_b561_bac/Ni-Hgenase"/>
</dbReference>
<dbReference type="SUPFAM" id="SSF81342">
    <property type="entry name" value="Transmembrane di-heme cytochromes"/>
    <property type="match status" value="1"/>
</dbReference>
<evidence type="ECO:0000256" key="10">
    <source>
        <dbReference type="ARBA" id="ARBA00023004"/>
    </source>
</evidence>
<evidence type="ECO:0000313" key="15">
    <source>
        <dbReference type="EMBL" id="MXO63627.1"/>
    </source>
</evidence>
<dbReference type="OrthoDB" id="1247465at2"/>
<dbReference type="GO" id="GO:0022904">
    <property type="term" value="P:respiratory electron transport chain"/>
    <property type="evidence" value="ECO:0007669"/>
    <property type="project" value="InterPro"/>
</dbReference>
<feature type="transmembrane region" description="Helical" evidence="13">
    <location>
        <begin position="43"/>
        <end position="66"/>
    </location>
</feature>
<evidence type="ECO:0000256" key="4">
    <source>
        <dbReference type="ARBA" id="ARBA00022475"/>
    </source>
</evidence>
<gene>
    <name evidence="15" type="ORF">GRI48_11440</name>
</gene>
<comment type="similarity">
    <text evidence="12">Belongs to the cytochrome b561 family.</text>
</comment>
<evidence type="ECO:0000313" key="16">
    <source>
        <dbReference type="Proteomes" id="UP000445582"/>
    </source>
</evidence>
<dbReference type="GO" id="GO:0005886">
    <property type="term" value="C:plasma membrane"/>
    <property type="evidence" value="ECO:0007669"/>
    <property type="project" value="UniProtKB-SubCell"/>
</dbReference>
<accession>A0A844YI74</accession>
<dbReference type="Proteomes" id="UP000445582">
    <property type="component" value="Unassembled WGS sequence"/>
</dbReference>
<dbReference type="PANTHER" id="PTHR30529:SF1">
    <property type="entry name" value="CYTOCHROME B561 HOMOLOG 2"/>
    <property type="match status" value="1"/>
</dbReference>
<dbReference type="Pfam" id="PF01292">
    <property type="entry name" value="Ni_hydr_CYTB"/>
    <property type="match status" value="1"/>
</dbReference>
<feature type="domain" description="Cytochrome b561 bacterial/Ni-hydrogenase" evidence="14">
    <location>
        <begin position="8"/>
        <end position="178"/>
    </location>
</feature>
<comment type="cofactor">
    <cofactor evidence="1">
        <name>heme b</name>
        <dbReference type="ChEBI" id="CHEBI:60344"/>
    </cofactor>
</comment>
<name>A0A844YI74_9SPHN</name>
<comment type="subcellular location">
    <subcellularLocation>
        <location evidence="2">Cell membrane</location>
        <topology evidence="2">Multi-pass membrane protein</topology>
    </subcellularLocation>
</comment>
<dbReference type="GO" id="GO:0020037">
    <property type="term" value="F:heme binding"/>
    <property type="evidence" value="ECO:0007669"/>
    <property type="project" value="TreeGrafter"/>
</dbReference>
<feature type="transmembrane region" description="Helical" evidence="13">
    <location>
        <begin position="142"/>
        <end position="162"/>
    </location>
</feature>
<evidence type="ECO:0000259" key="14">
    <source>
        <dbReference type="Pfam" id="PF01292"/>
    </source>
</evidence>
<keyword evidence="6 13" id="KW-0812">Transmembrane</keyword>
<keyword evidence="4" id="KW-1003">Cell membrane</keyword>
<keyword evidence="9 13" id="KW-1133">Transmembrane helix</keyword>
<evidence type="ECO:0000256" key="9">
    <source>
        <dbReference type="ARBA" id="ARBA00022989"/>
    </source>
</evidence>
<dbReference type="EMBL" id="WTYN01000002">
    <property type="protein sequence ID" value="MXO63627.1"/>
    <property type="molecule type" value="Genomic_DNA"/>
</dbReference>
<protein>
    <submittedName>
        <fullName evidence="15">Cytochrome b</fullName>
    </submittedName>
</protein>
<comment type="caution">
    <text evidence="15">The sequence shown here is derived from an EMBL/GenBank/DDBJ whole genome shotgun (WGS) entry which is preliminary data.</text>
</comment>
<evidence type="ECO:0000256" key="11">
    <source>
        <dbReference type="ARBA" id="ARBA00023136"/>
    </source>
</evidence>
<keyword evidence="11 13" id="KW-0472">Membrane</keyword>
<sequence length="184" mass="20552">MSAASQRRYSTGAMVFHWLIAIAVIANWWIAEQAHDLPQAERGALMGWHFTIGITILILTVLRIVWRVTHPVPPMSDRHAGWERFLARATHTLFYILLIGLPLGAWIGLSGYDSAISFWGLFSIPALPVGFGEETGHEILELHASGGTFMMILVVLHVLGALKHQFIDRDGELYRMLPFGQPKG</sequence>
<evidence type="ECO:0000256" key="7">
    <source>
        <dbReference type="ARBA" id="ARBA00022723"/>
    </source>
</evidence>
<organism evidence="15 16">
    <name type="scientific">Qipengyuania oceanensis</name>
    <dbReference type="NCBI Taxonomy" id="1463597"/>
    <lineage>
        <taxon>Bacteria</taxon>
        <taxon>Pseudomonadati</taxon>
        <taxon>Pseudomonadota</taxon>
        <taxon>Alphaproteobacteria</taxon>
        <taxon>Sphingomonadales</taxon>
        <taxon>Erythrobacteraceae</taxon>
        <taxon>Qipengyuania</taxon>
    </lineage>
</organism>
<keyword evidence="16" id="KW-1185">Reference proteome</keyword>
<evidence type="ECO:0000256" key="13">
    <source>
        <dbReference type="SAM" id="Phobius"/>
    </source>
</evidence>
<keyword evidence="10" id="KW-0408">Iron</keyword>
<dbReference type="InterPro" id="IPR016174">
    <property type="entry name" value="Di-haem_cyt_TM"/>
</dbReference>
<evidence type="ECO:0000256" key="6">
    <source>
        <dbReference type="ARBA" id="ARBA00022692"/>
    </source>
</evidence>
<evidence type="ECO:0000256" key="12">
    <source>
        <dbReference type="ARBA" id="ARBA00037975"/>
    </source>
</evidence>
<dbReference type="GO" id="GO:0046872">
    <property type="term" value="F:metal ion binding"/>
    <property type="evidence" value="ECO:0007669"/>
    <property type="project" value="UniProtKB-KW"/>
</dbReference>
<evidence type="ECO:0000256" key="8">
    <source>
        <dbReference type="ARBA" id="ARBA00022982"/>
    </source>
</evidence>
<reference evidence="15 16" key="1">
    <citation type="submission" date="2019-12" db="EMBL/GenBank/DDBJ databases">
        <title>Genomic-based taxomic classification of the family Erythrobacteraceae.</title>
        <authorList>
            <person name="Xu L."/>
        </authorList>
    </citation>
    <scope>NUCLEOTIDE SEQUENCE [LARGE SCALE GENOMIC DNA]</scope>
    <source>
        <strain evidence="15 16">MCCC 1A09965</strain>
    </source>
</reference>
<proteinExistence type="inferred from homology"/>